<proteinExistence type="predicted"/>
<gene>
    <name evidence="3" type="ORF">RT41_GL000270</name>
</gene>
<dbReference type="AlphaFoldDB" id="A0A2A5RQ07"/>
<accession>A0A2A5RQ07</accession>
<evidence type="ECO:0000256" key="1">
    <source>
        <dbReference type="SAM" id="MobiDB-lite"/>
    </source>
</evidence>
<evidence type="ECO:0000313" key="4">
    <source>
        <dbReference type="Proteomes" id="UP000218181"/>
    </source>
</evidence>
<keyword evidence="4" id="KW-1185">Reference proteome</keyword>
<keyword evidence="2" id="KW-0472">Membrane</keyword>
<dbReference type="Proteomes" id="UP000218181">
    <property type="component" value="Unassembled WGS sequence"/>
</dbReference>
<keyword evidence="2" id="KW-0812">Transmembrane</keyword>
<evidence type="ECO:0000313" key="3">
    <source>
        <dbReference type="EMBL" id="PCS01506.1"/>
    </source>
</evidence>
<dbReference type="RefSeq" id="WP_373279823.1">
    <property type="nucleotide sequence ID" value="NZ_BBAL01000001.1"/>
</dbReference>
<keyword evidence="2" id="KW-1133">Transmembrane helix</keyword>
<dbReference type="EMBL" id="JXJU01000001">
    <property type="protein sequence ID" value="PCS01506.1"/>
    <property type="molecule type" value="Genomic_DNA"/>
</dbReference>
<organism evidence="3 4">
    <name type="scientific">Lactococcus fujiensis JCM 16395</name>
    <dbReference type="NCBI Taxonomy" id="1291764"/>
    <lineage>
        <taxon>Bacteria</taxon>
        <taxon>Bacillati</taxon>
        <taxon>Bacillota</taxon>
        <taxon>Bacilli</taxon>
        <taxon>Lactobacillales</taxon>
        <taxon>Streptococcaceae</taxon>
        <taxon>Lactococcus</taxon>
    </lineage>
</organism>
<reference evidence="3 4" key="1">
    <citation type="submission" date="2014-12" db="EMBL/GenBank/DDBJ databases">
        <title>Draft genome sequences of 10 type strains of Lactococcus.</title>
        <authorList>
            <person name="Sun Z."/>
            <person name="Zhong Z."/>
            <person name="Liu W."/>
            <person name="Zhang W."/>
            <person name="Zhang H."/>
        </authorList>
    </citation>
    <scope>NUCLEOTIDE SEQUENCE [LARGE SCALE GENOMIC DNA]</scope>
    <source>
        <strain evidence="3 4">JCM 16395</strain>
    </source>
</reference>
<comment type="caution">
    <text evidence="3">The sequence shown here is derived from an EMBL/GenBank/DDBJ whole genome shotgun (WGS) entry which is preliminary data.</text>
</comment>
<protein>
    <submittedName>
        <fullName evidence="3">Uncharacterized protein</fullName>
    </submittedName>
</protein>
<sequence length="78" mass="8595">MTGEAGADEVAFPAKLTPFFIANISDVMVFFFSFRVRNRFVAGSREFVVVAKADHSCPSDSSARRNPPTPENKSKNII</sequence>
<feature type="region of interest" description="Disordered" evidence="1">
    <location>
        <begin position="56"/>
        <end position="78"/>
    </location>
</feature>
<feature type="transmembrane region" description="Helical" evidence="2">
    <location>
        <begin position="16"/>
        <end position="36"/>
    </location>
</feature>
<name>A0A2A5RQ07_9LACT</name>
<evidence type="ECO:0000256" key="2">
    <source>
        <dbReference type="SAM" id="Phobius"/>
    </source>
</evidence>